<dbReference type="AlphaFoldDB" id="A0A2P4Y7D0"/>
<sequence>MKRVFGFLVFMSVFVVISEGFSTIIDVVHGSNNKIAGHSVITLSDNSRNRMLRTSEDTTTEERNIQSSAVGALSKIVKAVGLKKAGQKLQFKSWLLARRDPDYVLRKFKLKGIDVNTAEKLPGYDVFLAYSKYWNAKGGRFLG</sequence>
<evidence type="ECO:0000313" key="2">
    <source>
        <dbReference type="EMBL" id="POM73714.1"/>
    </source>
</evidence>
<feature type="chain" id="PRO_5015136771" evidence="1">
    <location>
        <begin position="21"/>
        <end position="143"/>
    </location>
</feature>
<gene>
    <name evidence="2" type="ORF">PHPALM_9418</name>
</gene>
<dbReference type="OrthoDB" id="92172at2759"/>
<proteinExistence type="predicted"/>
<accession>A0A2P4Y7D0</accession>
<keyword evidence="3" id="KW-1185">Reference proteome</keyword>
<dbReference type="Proteomes" id="UP000237271">
    <property type="component" value="Unassembled WGS sequence"/>
</dbReference>
<protein>
    <submittedName>
        <fullName evidence="2">Secreted RxLR effector peptide protein</fullName>
    </submittedName>
</protein>
<evidence type="ECO:0000256" key="1">
    <source>
        <dbReference type="SAM" id="SignalP"/>
    </source>
</evidence>
<reference evidence="2 3" key="1">
    <citation type="journal article" date="2017" name="Genome Biol. Evol.">
        <title>Phytophthora megakarya and P. palmivora, closely related causal agents of cacao black pod rot, underwent increases in genome sizes and gene numbers by different mechanisms.</title>
        <authorList>
            <person name="Ali S.S."/>
            <person name="Shao J."/>
            <person name="Lary D.J."/>
            <person name="Kronmiller B."/>
            <person name="Shen D."/>
            <person name="Strem M.D."/>
            <person name="Amoako-Attah I."/>
            <person name="Akrofi A.Y."/>
            <person name="Begoude B.A."/>
            <person name="Ten Hoopen G.M."/>
            <person name="Coulibaly K."/>
            <person name="Kebe B.I."/>
            <person name="Melnick R.L."/>
            <person name="Guiltinan M.J."/>
            <person name="Tyler B.M."/>
            <person name="Meinhardt L.W."/>
            <person name="Bailey B.A."/>
        </authorList>
    </citation>
    <scope>NUCLEOTIDE SEQUENCE [LARGE SCALE GENOMIC DNA]</scope>
    <source>
        <strain evidence="3">sbr112.9</strain>
    </source>
</reference>
<feature type="signal peptide" evidence="1">
    <location>
        <begin position="1"/>
        <end position="20"/>
    </location>
</feature>
<organism evidence="2 3">
    <name type="scientific">Phytophthora palmivora</name>
    <dbReference type="NCBI Taxonomy" id="4796"/>
    <lineage>
        <taxon>Eukaryota</taxon>
        <taxon>Sar</taxon>
        <taxon>Stramenopiles</taxon>
        <taxon>Oomycota</taxon>
        <taxon>Peronosporomycetes</taxon>
        <taxon>Peronosporales</taxon>
        <taxon>Peronosporaceae</taxon>
        <taxon>Phytophthora</taxon>
    </lineage>
</organism>
<keyword evidence="1" id="KW-0732">Signal</keyword>
<name>A0A2P4Y7D0_9STRA</name>
<evidence type="ECO:0000313" key="3">
    <source>
        <dbReference type="Proteomes" id="UP000237271"/>
    </source>
</evidence>
<comment type="caution">
    <text evidence="2">The sequence shown here is derived from an EMBL/GenBank/DDBJ whole genome shotgun (WGS) entry which is preliminary data.</text>
</comment>
<dbReference type="EMBL" id="NCKW01005033">
    <property type="protein sequence ID" value="POM73714.1"/>
    <property type="molecule type" value="Genomic_DNA"/>
</dbReference>